<sequence length="508" mass="57463">MIKSQTSTTSEEIPLAYVSSSDRKYDVTIFGATGFTGTLIVRYLIQRLERMDAVVNSRRFCIAGRNESKLNNLVTAHNIKMSEKDLNHLIIDVMVIEKIERGSPKLLDLTRNTKVLLNVAGPFIACGGLEIVESCIETRTDYLDITGEPEFVLESAAKFHEKAKENNVKIIHCCGFDSIPSDLGTNITLNMIKKKLEDEGVLSHTHNTTPQQSNSSLPETIVATNGYLSFNLPGFVSYGTFNTLVTSLENYSIFSGKKTNEQQVQKIAKKKTYSKRGTKYHKDLQHYIVPFSTSDPLVVRRSNFLIGYDSKFSSHPSSSSNSSKSPSERVFEYNNYLQISNLYYLFLMYLFFFVMLIMTRFSLGARFLRFLYSLKKNPTQQERDESSFDFVFETFGRVQDSTTSEPALFKCKTRVFNNNDPGYTETAVYALDSALFLLTNPHAQTASAGVVTPSAVFGVESCGDDYLKCLGQHTTLKFDFVEFKCVKASQRKEYEELKKEISQFLKLD</sequence>
<dbReference type="GO" id="GO:0009247">
    <property type="term" value="P:glycolipid biosynthetic process"/>
    <property type="evidence" value="ECO:0007669"/>
    <property type="project" value="TreeGrafter"/>
</dbReference>
<protein>
    <recommendedName>
        <fullName evidence="3">Saccharopine dehydrogenase NADP binding domain-containing protein</fullName>
    </recommendedName>
</protein>
<dbReference type="GO" id="GO:0005886">
    <property type="term" value="C:plasma membrane"/>
    <property type="evidence" value="ECO:0007669"/>
    <property type="project" value="TreeGrafter"/>
</dbReference>
<gene>
    <name evidence="4" type="ORF">FDP41_000329</name>
</gene>
<dbReference type="Proteomes" id="UP000444721">
    <property type="component" value="Unassembled WGS sequence"/>
</dbReference>
<comment type="caution">
    <text evidence="4">The sequence shown here is derived from an EMBL/GenBank/DDBJ whole genome shotgun (WGS) entry which is preliminary data.</text>
</comment>
<evidence type="ECO:0000259" key="3">
    <source>
        <dbReference type="Pfam" id="PF03435"/>
    </source>
</evidence>
<dbReference type="PANTHER" id="PTHR12286">
    <property type="entry name" value="SACCHAROPINE DEHYDROGENASE-LIKE OXIDOREDUCTASE"/>
    <property type="match status" value="1"/>
</dbReference>
<evidence type="ECO:0000256" key="2">
    <source>
        <dbReference type="SAM" id="Phobius"/>
    </source>
</evidence>
<organism evidence="4 5">
    <name type="scientific">Naegleria fowleri</name>
    <name type="common">Brain eating amoeba</name>
    <dbReference type="NCBI Taxonomy" id="5763"/>
    <lineage>
        <taxon>Eukaryota</taxon>
        <taxon>Discoba</taxon>
        <taxon>Heterolobosea</taxon>
        <taxon>Tetramitia</taxon>
        <taxon>Eutetramitia</taxon>
        <taxon>Vahlkampfiidae</taxon>
        <taxon>Naegleria</taxon>
    </lineage>
</organism>
<accession>A0A6A5CFT3</accession>
<keyword evidence="2" id="KW-0812">Transmembrane</keyword>
<dbReference type="GeneID" id="68107547"/>
<dbReference type="InterPro" id="IPR005097">
    <property type="entry name" value="Sacchrp_dh_NADP-bd"/>
</dbReference>
<dbReference type="GO" id="GO:0005811">
    <property type="term" value="C:lipid droplet"/>
    <property type="evidence" value="ECO:0007669"/>
    <property type="project" value="TreeGrafter"/>
</dbReference>
<dbReference type="EMBL" id="VFQX01000002">
    <property type="protein sequence ID" value="KAF0984430.1"/>
    <property type="molecule type" value="Genomic_DNA"/>
</dbReference>
<keyword evidence="5" id="KW-1185">Reference proteome</keyword>
<dbReference type="SUPFAM" id="SSF51735">
    <property type="entry name" value="NAD(P)-binding Rossmann-fold domains"/>
    <property type="match status" value="1"/>
</dbReference>
<keyword evidence="2" id="KW-1133">Transmembrane helix</keyword>
<dbReference type="OMA" id="MQLRYHD"/>
<proteinExistence type="inferred from homology"/>
<dbReference type="Gene3D" id="3.40.50.720">
    <property type="entry name" value="NAD(P)-binding Rossmann-like Domain"/>
    <property type="match status" value="1"/>
</dbReference>
<dbReference type="PANTHER" id="PTHR12286:SF5">
    <property type="entry name" value="SACCHAROPINE DEHYDROGENASE-LIKE OXIDOREDUCTASE"/>
    <property type="match status" value="1"/>
</dbReference>
<evidence type="ECO:0000313" key="4">
    <source>
        <dbReference type="EMBL" id="KAF0984430.1"/>
    </source>
</evidence>
<dbReference type="VEuPathDB" id="AmoebaDB:NfTy_000380"/>
<dbReference type="Pfam" id="PF03435">
    <property type="entry name" value="Sacchrp_dh_NADP"/>
    <property type="match status" value="1"/>
</dbReference>
<feature type="domain" description="Saccharopine dehydrogenase NADP binding" evidence="3">
    <location>
        <begin position="27"/>
        <end position="170"/>
    </location>
</feature>
<evidence type="ECO:0000256" key="1">
    <source>
        <dbReference type="ARBA" id="ARBA00038048"/>
    </source>
</evidence>
<dbReference type="OrthoDB" id="10268090at2759"/>
<dbReference type="RefSeq" id="XP_044569143.1">
    <property type="nucleotide sequence ID" value="XM_044706577.1"/>
</dbReference>
<comment type="similarity">
    <text evidence="1">Belongs to the saccharopine dehydrogenase family.</text>
</comment>
<dbReference type="VEuPathDB" id="AmoebaDB:FDP41_000329"/>
<dbReference type="InterPro" id="IPR051276">
    <property type="entry name" value="Saccharopine_DH-like_oxidrdct"/>
</dbReference>
<name>A0A6A5CFT3_NAEFO</name>
<dbReference type="VEuPathDB" id="AmoebaDB:NF0099470"/>
<feature type="transmembrane region" description="Helical" evidence="2">
    <location>
        <begin position="342"/>
        <end position="363"/>
    </location>
</feature>
<keyword evidence="2" id="KW-0472">Membrane</keyword>
<dbReference type="InterPro" id="IPR036291">
    <property type="entry name" value="NAD(P)-bd_dom_sf"/>
</dbReference>
<reference evidence="4 5" key="1">
    <citation type="journal article" date="2019" name="Sci. Rep.">
        <title>Nanopore sequencing improves the draft genome of the human pathogenic amoeba Naegleria fowleri.</title>
        <authorList>
            <person name="Liechti N."/>
            <person name="Schurch N."/>
            <person name="Bruggmann R."/>
            <person name="Wittwer M."/>
        </authorList>
    </citation>
    <scope>NUCLEOTIDE SEQUENCE [LARGE SCALE GENOMIC DNA]</scope>
    <source>
        <strain evidence="4 5">ATCC 30894</strain>
    </source>
</reference>
<evidence type="ECO:0000313" key="5">
    <source>
        <dbReference type="Proteomes" id="UP000444721"/>
    </source>
</evidence>
<dbReference type="GO" id="GO:0005739">
    <property type="term" value="C:mitochondrion"/>
    <property type="evidence" value="ECO:0007669"/>
    <property type="project" value="TreeGrafter"/>
</dbReference>
<dbReference type="AlphaFoldDB" id="A0A6A5CFT3"/>